<dbReference type="Gene3D" id="3.60.21.10">
    <property type="match status" value="1"/>
</dbReference>
<dbReference type="GO" id="GO:0004722">
    <property type="term" value="F:protein serine/threonine phosphatase activity"/>
    <property type="evidence" value="ECO:0007669"/>
    <property type="project" value="UniProtKB-EC"/>
</dbReference>
<dbReference type="SUPFAM" id="SSF56300">
    <property type="entry name" value="Metallo-dependent phosphatases"/>
    <property type="match status" value="1"/>
</dbReference>
<dbReference type="AlphaFoldDB" id="E8RA04"/>
<accession>E8RA04</accession>
<dbReference type="InterPro" id="IPR029052">
    <property type="entry name" value="Metallo-depent_PP-like"/>
</dbReference>
<dbReference type="STRING" id="765177.Desmu_1028"/>
<dbReference type="InterPro" id="IPR050341">
    <property type="entry name" value="PP1_catalytic_subunit"/>
</dbReference>
<keyword evidence="2" id="KW-0378">Hydrolase</keyword>
<evidence type="ECO:0000259" key="1">
    <source>
        <dbReference type="PROSITE" id="PS00125"/>
    </source>
</evidence>
<dbReference type="InterPro" id="IPR006186">
    <property type="entry name" value="Ser/Thr-sp_prot-phosphatase"/>
</dbReference>
<evidence type="ECO:0000313" key="2">
    <source>
        <dbReference type="EMBL" id="ADV65330.1"/>
    </source>
</evidence>
<dbReference type="SMART" id="SM00156">
    <property type="entry name" value="PP2Ac"/>
    <property type="match status" value="1"/>
</dbReference>
<protein>
    <submittedName>
        <fullName evidence="2">Phosphoprotein phosphatase</fullName>
        <ecNumber evidence="2">3.1.3.16</ecNumber>
    </submittedName>
</protein>
<organism evidence="2 3">
    <name type="scientific">Desulfurococcus mucosus (strain ATCC 35584 / DSM 2162 / JCM 9187 / O7/1)</name>
    <dbReference type="NCBI Taxonomy" id="765177"/>
    <lineage>
        <taxon>Archaea</taxon>
        <taxon>Thermoproteota</taxon>
        <taxon>Thermoprotei</taxon>
        <taxon>Desulfurococcales</taxon>
        <taxon>Desulfurococcaceae</taxon>
        <taxon>Desulfurococcus</taxon>
    </lineage>
</organism>
<name>E8RA04_DESM0</name>
<dbReference type="HOGENOM" id="CLU_004962_0_10_2"/>
<dbReference type="KEGG" id="dmu:Desmu_1028"/>
<feature type="domain" description="Serine/threonine specific protein phosphatases" evidence="1">
    <location>
        <begin position="119"/>
        <end position="124"/>
    </location>
</feature>
<dbReference type="EC" id="3.1.3.16" evidence="2"/>
<dbReference type="RefSeq" id="WP_013562552.1">
    <property type="nucleotide sequence ID" value="NC_014961.1"/>
</dbReference>
<dbReference type="eggNOG" id="arCOG01143">
    <property type="taxonomic scope" value="Archaea"/>
</dbReference>
<dbReference type="OrthoDB" id="303721at2157"/>
<dbReference type="EMBL" id="CP002363">
    <property type="protein sequence ID" value="ADV65330.1"/>
    <property type="molecule type" value="Genomic_DNA"/>
</dbReference>
<keyword evidence="3" id="KW-1185">Reference proteome</keyword>
<dbReference type="PROSITE" id="PS00125">
    <property type="entry name" value="SER_THR_PHOSPHATASE"/>
    <property type="match status" value="1"/>
</dbReference>
<dbReference type="Proteomes" id="UP000001068">
    <property type="component" value="Chromosome"/>
</dbReference>
<dbReference type="GeneID" id="10153733"/>
<dbReference type="CDD" id="cd00144">
    <property type="entry name" value="MPP_PPP_family"/>
    <property type="match status" value="1"/>
</dbReference>
<dbReference type="PANTHER" id="PTHR11668">
    <property type="entry name" value="SERINE/THREONINE PROTEIN PHOSPHATASE"/>
    <property type="match status" value="1"/>
</dbReference>
<reference evidence="3" key="1">
    <citation type="submission" date="2010-11" db="EMBL/GenBank/DDBJ databases">
        <title>The complete genome of Desulfurococcus mucosus DSM 2162.</title>
        <authorList>
            <consortium name="US DOE Joint Genome Institute (JGI-PGF)"/>
            <person name="Lucas S."/>
            <person name="Copeland A."/>
            <person name="Lapidus A."/>
            <person name="Bruce D."/>
            <person name="Goodwin L."/>
            <person name="Pitluck S."/>
            <person name="Kyrpides N."/>
            <person name="Mavromatis K."/>
            <person name="Pagani I."/>
            <person name="Ivanova N."/>
            <person name="Ovchinnikova G."/>
            <person name="Chertkov O."/>
            <person name="Held B."/>
            <person name="Brettin T."/>
            <person name="Detter J.C."/>
            <person name="Tapia R."/>
            <person name="Han C."/>
            <person name="Land M."/>
            <person name="Hauser L."/>
            <person name="Markowitz V."/>
            <person name="Cheng J.-F."/>
            <person name="Hugenholtz P."/>
            <person name="Woyke T."/>
            <person name="Wu D."/>
            <person name="Wirth R."/>
            <person name="Bilek Y."/>
            <person name="Hader T."/>
            <person name="Klenk H.-P."/>
            <person name="Eisen J.A."/>
        </authorList>
    </citation>
    <scope>NUCLEOTIDE SEQUENCE [LARGE SCALE GENOMIC DNA]</scope>
    <source>
        <strain evidence="3">ATCC 35584 / DSM 2162 / JCM 9187 / O7/1</strain>
    </source>
</reference>
<reference evidence="2 3" key="2">
    <citation type="journal article" date="2011" name="Stand. Genomic Sci.">
        <title>Complete genome sequence of Desulfurococcus mucosus type strain (O7/1).</title>
        <authorList>
            <person name="Wirth R."/>
            <person name="Chertkov O."/>
            <person name="Held B."/>
            <person name="Lapidus A."/>
            <person name="Nolan M."/>
            <person name="Lucas S."/>
            <person name="Hammon N."/>
            <person name="Deshpande S."/>
            <person name="Cheng J.F."/>
            <person name="Tapia R."/>
            <person name="Han C."/>
            <person name="Goodwin L."/>
            <person name="Pitluck S."/>
            <person name="Liolios K."/>
            <person name="Ioanna P."/>
            <person name="Ivanova N."/>
            <person name="Mavromatis K."/>
            <person name="Mikhailova N."/>
            <person name="Pati A."/>
            <person name="Chen A."/>
            <person name="Palaniappan K."/>
            <person name="Land M."/>
            <person name="Hauser L."/>
            <person name="Chang Y.J."/>
            <person name="Jeffries C.D."/>
            <person name="Bilek Y."/>
            <person name="Hader T."/>
            <person name="Rohde M."/>
            <person name="Spring S."/>
            <person name="Sikorski J."/>
            <person name="Goker M."/>
            <person name="Woyke T."/>
            <person name="Bristow J."/>
            <person name="Eisen J.A."/>
            <person name="Markowitz V."/>
            <person name="Hugenholtz P."/>
            <person name="Kyrpides N.C."/>
            <person name="Klenk H.P."/>
        </authorList>
    </citation>
    <scope>NUCLEOTIDE SEQUENCE [LARGE SCALE GENOMIC DNA]</scope>
    <source>
        <strain evidence="3">ATCC 35584 / DSM 2162 / JCM 9187 / O7/1</strain>
    </source>
</reference>
<dbReference type="PANTHER" id="PTHR11668:SF496">
    <property type="entry name" value="SERINE_THREONINE-PROTEIN PHOSPHATASE"/>
    <property type="match status" value="1"/>
</dbReference>
<dbReference type="PRINTS" id="PR00114">
    <property type="entry name" value="STPHPHTASE"/>
</dbReference>
<evidence type="ECO:0000313" key="3">
    <source>
        <dbReference type="Proteomes" id="UP000001068"/>
    </source>
</evidence>
<dbReference type="InterPro" id="IPR004843">
    <property type="entry name" value="Calcineurin-like_PHP"/>
</dbReference>
<sequence length="306" mass="33308">MSVLENLAREAVETARDPGRFADLIAGSISLLGSDGASFKVHRPGVVEFTDASGITFIGDIHGDFYSLIAVLENTLPRIAGGGTVVFLGDYADRGYAQLESLALVLLLKKYYPERVVLLRGNHEPPEWLKPYPHDLPSVLAERFSGDAARLYGLLTRFFNHLPLIGFRRGGFIAVHGGPPLKSIRSSRLEEAFEIGSPEFSAETLESVLWSDPTELGVEAVPSPRGAGYLYGPGFTAKALSLVDGGFIVRGHEYVDGYKEMHGGRVITVFSAPLVYELRYAGIVVYSERGGERSVEKVLVEPKRPG</sequence>
<gene>
    <name evidence="2" type="ordered locus">Desmu_1028</name>
</gene>
<proteinExistence type="predicted"/>
<dbReference type="Pfam" id="PF00149">
    <property type="entry name" value="Metallophos"/>
    <property type="match status" value="1"/>
</dbReference>